<accession>A0A494XMM2</accession>
<evidence type="ECO:0000313" key="3">
    <source>
        <dbReference type="EMBL" id="RKP51937.1"/>
    </source>
</evidence>
<proteinExistence type="predicted"/>
<feature type="domain" description="CHRD" evidence="2">
    <location>
        <begin position="25"/>
        <end position="145"/>
    </location>
</feature>
<dbReference type="OrthoDB" id="571052at2"/>
<dbReference type="InterPro" id="IPR010895">
    <property type="entry name" value="CHRD"/>
</dbReference>
<keyword evidence="4" id="KW-1185">Reference proteome</keyword>
<evidence type="ECO:0000313" key="4">
    <source>
        <dbReference type="Proteomes" id="UP000270342"/>
    </source>
</evidence>
<comment type="caution">
    <text evidence="3">The sequence shown here is derived from an EMBL/GenBank/DDBJ whole genome shotgun (WGS) entry which is preliminary data.</text>
</comment>
<organism evidence="3 4">
    <name type="scientific">Pararobbsia silviterrae</name>
    <dbReference type="NCBI Taxonomy" id="1792498"/>
    <lineage>
        <taxon>Bacteria</taxon>
        <taxon>Pseudomonadati</taxon>
        <taxon>Pseudomonadota</taxon>
        <taxon>Betaproteobacteria</taxon>
        <taxon>Burkholderiales</taxon>
        <taxon>Burkholderiaceae</taxon>
        <taxon>Pararobbsia</taxon>
    </lineage>
</organism>
<dbReference type="Pfam" id="PF07452">
    <property type="entry name" value="CHRD"/>
    <property type="match status" value="1"/>
</dbReference>
<dbReference type="AlphaFoldDB" id="A0A494XMM2"/>
<sequence length="145" mass="15134">MKLIRVFGAVAVSLSLCAPALVLAKTVNFTSELLPSSEVPPNDTTGKGHLYATYDTSTKSFGYKVTYDGLSGAATAAHFHGPAAEGQNAGPVIPIPKDALASPIQGKQTLNDQQEADLLAGKWYFNVHTAAHPGGEIRGQLTPGM</sequence>
<protein>
    <submittedName>
        <fullName evidence="3">CHRD domain-containing protein</fullName>
    </submittedName>
</protein>
<name>A0A494XMM2_9BURK</name>
<gene>
    <name evidence="3" type="ORF">D7S86_18535</name>
</gene>
<dbReference type="EMBL" id="RBZU01000008">
    <property type="protein sequence ID" value="RKP51937.1"/>
    <property type="molecule type" value="Genomic_DNA"/>
</dbReference>
<feature type="chain" id="PRO_5019844658" evidence="1">
    <location>
        <begin position="25"/>
        <end position="145"/>
    </location>
</feature>
<feature type="signal peptide" evidence="1">
    <location>
        <begin position="1"/>
        <end position="24"/>
    </location>
</feature>
<evidence type="ECO:0000256" key="1">
    <source>
        <dbReference type="SAM" id="SignalP"/>
    </source>
</evidence>
<dbReference type="Proteomes" id="UP000270342">
    <property type="component" value="Unassembled WGS sequence"/>
</dbReference>
<dbReference type="SMART" id="SM00754">
    <property type="entry name" value="CHRD"/>
    <property type="match status" value="1"/>
</dbReference>
<dbReference type="RefSeq" id="WP_121088340.1">
    <property type="nucleotide sequence ID" value="NZ_RBZU01000008.1"/>
</dbReference>
<reference evidence="3 4" key="1">
    <citation type="submission" date="2018-10" db="EMBL/GenBank/DDBJ databases">
        <title>Robbsia sp. DHC34, isolated from soil.</title>
        <authorList>
            <person name="Gao Z.-H."/>
            <person name="Qiu L.-H."/>
        </authorList>
    </citation>
    <scope>NUCLEOTIDE SEQUENCE [LARGE SCALE GENOMIC DNA]</scope>
    <source>
        <strain evidence="3 4">DHC34</strain>
    </source>
</reference>
<keyword evidence="1" id="KW-0732">Signal</keyword>
<evidence type="ECO:0000259" key="2">
    <source>
        <dbReference type="PROSITE" id="PS50933"/>
    </source>
</evidence>
<dbReference type="PROSITE" id="PS50933">
    <property type="entry name" value="CHRD"/>
    <property type="match status" value="1"/>
</dbReference>